<protein>
    <submittedName>
        <fullName evidence="5">Glycoside hydrolase family 2 TIM barrel-domain containing protein</fullName>
    </submittedName>
</protein>
<keyword evidence="3" id="KW-0812">Transmembrane</keyword>
<keyword evidence="2" id="KW-0326">Glycosidase</keyword>
<dbReference type="InterPro" id="IPR006103">
    <property type="entry name" value="Glyco_hydro_2_cat"/>
</dbReference>
<dbReference type="PANTHER" id="PTHR31451">
    <property type="match status" value="1"/>
</dbReference>
<dbReference type="InterPro" id="IPR018087">
    <property type="entry name" value="Glyco_hydro_5_CS"/>
</dbReference>
<dbReference type="Proteomes" id="UP001595826">
    <property type="component" value="Unassembled WGS sequence"/>
</dbReference>
<sequence length="505" mass="59396">MVKNNKYFIRVIAMFFYIIVISILLFLVSSLYTYLNTGADRSKMLHLEVKKIDQYLPKIAWAENGNEGRFVDDETLKNIENDYLDAWYVNHVSNKTNTTAGIEDYYTKNARKKIYDFIDENKKNNISIASTTINHNPDILFFSEDGQLIVLEDKEVIEYSSIYENDKFLYDYTSKASYKMMLLLEDGFWRIRHKIKENEEDLIKNYTNVSIDTFEIRGINYYPQKTPWDTFGDNFDKDVLDKDFKLLNNANINTIRIFIPYVDFGKANVDQEKINKLKTLLDIAEENNLKAVVTLFDFYGNYNVLDWTLNHRHAEAIVTNLKDHNAILAWDIKNEPDLDFNSRGKQNVIAWLEHMSLIIKSIDKKHPITIGWSNIESASILKDAIDFISFHYYEDVDLFEEKFNQLKKEIPNKKLVLGEYGLSSYSGFWRPFASSEEKQEAYHKKMQKVLTEKNISFMSWTLYDFDKVPKEVVGSLPWRTNPQKRFGFIDTKGNLKPSFKYISKQ</sequence>
<evidence type="ECO:0000256" key="2">
    <source>
        <dbReference type="ARBA" id="ARBA00023295"/>
    </source>
</evidence>
<dbReference type="SUPFAM" id="SSF51445">
    <property type="entry name" value="(Trans)glycosidases"/>
    <property type="match status" value="1"/>
</dbReference>
<dbReference type="EMBL" id="JBHSCY010000002">
    <property type="protein sequence ID" value="MFC4269547.1"/>
    <property type="molecule type" value="Genomic_DNA"/>
</dbReference>
<evidence type="ECO:0000256" key="1">
    <source>
        <dbReference type="ARBA" id="ARBA00022801"/>
    </source>
</evidence>
<evidence type="ECO:0000259" key="4">
    <source>
        <dbReference type="Pfam" id="PF02836"/>
    </source>
</evidence>
<accession>A0ABV8RAV6</accession>
<dbReference type="PANTHER" id="PTHR31451:SF39">
    <property type="entry name" value="MANNAN ENDO-1,4-BETA-MANNOSIDASE 1"/>
    <property type="match status" value="1"/>
</dbReference>
<dbReference type="Gene3D" id="3.20.20.80">
    <property type="entry name" value="Glycosidases"/>
    <property type="match status" value="1"/>
</dbReference>
<keyword evidence="3" id="KW-1133">Transmembrane helix</keyword>
<evidence type="ECO:0000313" key="6">
    <source>
        <dbReference type="Proteomes" id="UP001595826"/>
    </source>
</evidence>
<name>A0ABV8RAV6_9FLAO</name>
<reference evidence="6" key="1">
    <citation type="journal article" date="2019" name="Int. J. Syst. Evol. Microbiol.">
        <title>The Global Catalogue of Microorganisms (GCM) 10K type strain sequencing project: providing services to taxonomists for standard genome sequencing and annotation.</title>
        <authorList>
            <consortium name="The Broad Institute Genomics Platform"/>
            <consortium name="The Broad Institute Genome Sequencing Center for Infectious Disease"/>
            <person name="Wu L."/>
            <person name="Ma J."/>
        </authorList>
    </citation>
    <scope>NUCLEOTIDE SEQUENCE [LARGE SCALE GENOMIC DNA]</scope>
    <source>
        <strain evidence="6">CECT 8655</strain>
    </source>
</reference>
<dbReference type="PROSITE" id="PS00659">
    <property type="entry name" value="GLYCOSYL_HYDROL_F5"/>
    <property type="match status" value="1"/>
</dbReference>
<dbReference type="InterPro" id="IPR045053">
    <property type="entry name" value="MAN-like"/>
</dbReference>
<dbReference type="Pfam" id="PF02836">
    <property type="entry name" value="Glyco_hydro_2_C"/>
    <property type="match status" value="1"/>
</dbReference>
<organism evidence="5 6">
    <name type="scientific">Polaribacter marinivivus</name>
    <dbReference type="NCBI Taxonomy" id="1524260"/>
    <lineage>
        <taxon>Bacteria</taxon>
        <taxon>Pseudomonadati</taxon>
        <taxon>Bacteroidota</taxon>
        <taxon>Flavobacteriia</taxon>
        <taxon>Flavobacteriales</taxon>
        <taxon>Flavobacteriaceae</taxon>
    </lineage>
</organism>
<comment type="caution">
    <text evidence="5">The sequence shown here is derived from an EMBL/GenBank/DDBJ whole genome shotgun (WGS) entry which is preliminary data.</text>
</comment>
<dbReference type="RefSeq" id="WP_377410716.1">
    <property type="nucleotide sequence ID" value="NZ_JBHSCY010000002.1"/>
</dbReference>
<dbReference type="InterPro" id="IPR017853">
    <property type="entry name" value="GH"/>
</dbReference>
<gene>
    <name evidence="5" type="ORF">ACFOWD_11570</name>
</gene>
<feature type="transmembrane region" description="Helical" evidence="3">
    <location>
        <begin position="7"/>
        <end position="35"/>
    </location>
</feature>
<keyword evidence="3" id="KW-0472">Membrane</keyword>
<keyword evidence="1 5" id="KW-0378">Hydrolase</keyword>
<proteinExistence type="predicted"/>
<evidence type="ECO:0000313" key="5">
    <source>
        <dbReference type="EMBL" id="MFC4269547.1"/>
    </source>
</evidence>
<keyword evidence="6" id="KW-1185">Reference proteome</keyword>
<dbReference type="GO" id="GO:0016787">
    <property type="term" value="F:hydrolase activity"/>
    <property type="evidence" value="ECO:0007669"/>
    <property type="project" value="UniProtKB-KW"/>
</dbReference>
<evidence type="ECO:0000256" key="3">
    <source>
        <dbReference type="SAM" id="Phobius"/>
    </source>
</evidence>
<feature type="domain" description="Glycoside hydrolase family 2 catalytic" evidence="4">
    <location>
        <begin position="215"/>
        <end position="445"/>
    </location>
</feature>